<reference evidence="1 2" key="1">
    <citation type="submission" date="2019-12" db="EMBL/GenBank/DDBJ databases">
        <title>Halocatena pleomorpha gen. nov. sp. nov., an extremely halophilic archaeon of family Halobacteriaceae isolated from saltpan soil.</title>
        <authorList>
            <person name="Pal Y."/>
            <person name="Verma A."/>
            <person name="Krishnamurthi S."/>
            <person name="Kumar P."/>
        </authorList>
    </citation>
    <scope>NUCLEOTIDE SEQUENCE [LARGE SCALE GENOMIC DNA]</scope>
    <source>
        <strain evidence="1 2">JCM 16495</strain>
    </source>
</reference>
<dbReference type="OrthoDB" id="234635at2157"/>
<dbReference type="Proteomes" id="UP000451471">
    <property type="component" value="Unassembled WGS sequence"/>
</dbReference>
<dbReference type="RefSeq" id="WP_158204874.1">
    <property type="nucleotide sequence ID" value="NZ_WSZK01000018.1"/>
</dbReference>
<keyword evidence="2" id="KW-1185">Reference proteome</keyword>
<dbReference type="EMBL" id="WSZK01000018">
    <property type="protein sequence ID" value="MWG35185.1"/>
    <property type="molecule type" value="Genomic_DNA"/>
</dbReference>
<accession>A0A6B0GSV2</accession>
<sequence>MHRGESYERVRAELASLRSTYGPCPVRQTTVPVSSTTYEQVRALTDRSVVDAGVRIRNGRGESLAVSTGDGWGDPWGHVDDVEAIEDGAYRVLQETTDVGCEIQGLLGITILCLTDATDDARDPVYRLGALFDGGRRRDLDCQDCQWRPVTSGPFVEAY</sequence>
<organism evidence="1 2">
    <name type="scientific">Halomarina oriensis</name>
    <dbReference type="NCBI Taxonomy" id="671145"/>
    <lineage>
        <taxon>Archaea</taxon>
        <taxon>Methanobacteriati</taxon>
        <taxon>Methanobacteriota</taxon>
        <taxon>Stenosarchaea group</taxon>
        <taxon>Halobacteria</taxon>
        <taxon>Halobacteriales</taxon>
        <taxon>Natronomonadaceae</taxon>
        <taxon>Halomarina</taxon>
    </lineage>
</organism>
<dbReference type="Gene3D" id="3.90.79.10">
    <property type="entry name" value="Nucleoside Triphosphate Pyrophosphohydrolase"/>
    <property type="match status" value="1"/>
</dbReference>
<dbReference type="AlphaFoldDB" id="A0A6B0GSV2"/>
<gene>
    <name evidence="1" type="ORF">GQS65_11920</name>
</gene>
<dbReference type="SUPFAM" id="SSF55811">
    <property type="entry name" value="Nudix"/>
    <property type="match status" value="1"/>
</dbReference>
<evidence type="ECO:0008006" key="3">
    <source>
        <dbReference type="Google" id="ProtNLM"/>
    </source>
</evidence>
<evidence type="ECO:0000313" key="1">
    <source>
        <dbReference type="EMBL" id="MWG35185.1"/>
    </source>
</evidence>
<proteinExistence type="predicted"/>
<comment type="caution">
    <text evidence="1">The sequence shown here is derived from an EMBL/GenBank/DDBJ whole genome shotgun (WGS) entry which is preliminary data.</text>
</comment>
<dbReference type="InterPro" id="IPR015797">
    <property type="entry name" value="NUDIX_hydrolase-like_dom_sf"/>
</dbReference>
<protein>
    <recommendedName>
        <fullName evidence="3">Nudix hydrolase domain-containing protein</fullName>
    </recommendedName>
</protein>
<evidence type="ECO:0000313" key="2">
    <source>
        <dbReference type="Proteomes" id="UP000451471"/>
    </source>
</evidence>
<name>A0A6B0GSV2_9EURY</name>